<comment type="function">
    <text evidence="10">Catalyzes the depolymerization of both polygalacturonate and pectins of methyl esterification degree from 22 to 89%, with an endo mode of action. In contrast to the majority of pectate lyases, displays high activity on highly methylated pectins.</text>
</comment>
<comment type="catalytic activity">
    <reaction evidence="1 10">
        <text>Eliminative cleavage of (1-&gt;4)-alpha-D-galacturonan to give oligosaccharides with 4-deoxy-alpha-D-galact-4-enuronosyl groups at their non-reducing ends.</text>
        <dbReference type="EC" id="4.2.2.2"/>
    </reaction>
</comment>
<dbReference type="EMBL" id="JACHXO010000001">
    <property type="protein sequence ID" value="MBB3192960.1"/>
    <property type="molecule type" value="Genomic_DNA"/>
</dbReference>
<evidence type="ECO:0000313" key="12">
    <source>
        <dbReference type="Proteomes" id="UP000574369"/>
    </source>
</evidence>
<sequence length="287" mass="29477">MNRLIERVSFGALPHAASALIALIAMMALFLATPAHAAPGVRSVPSCTKVNVSSTIEVAAGATWDGTAIYGKWVCLVGTASNMKGTQSESQIPMFKLNNGATVKNVVIGDGSLGSGTNLAAGGADGVHCYGQCNITNVYWADVGEDAATAIKLSGVTSKLTISGGAAFKAADKVFQHNGDGTVVISDFYVDNVGKLYRSCGNCSTQYARKVTVSGVRIGTVNVAVVGVNSSYDSKSGISGKYDVATISDLVYSGSKTKCDTYVGTGKGSEPGKDTNSSNIARACIFK</sequence>
<dbReference type="Proteomes" id="UP000574369">
    <property type="component" value="Unassembled WGS sequence"/>
</dbReference>
<accession>A0ABR6GLH0</accession>
<evidence type="ECO:0000256" key="6">
    <source>
        <dbReference type="ARBA" id="ARBA00022525"/>
    </source>
</evidence>
<feature type="chain" id="PRO_5044980826" description="Pectate lyase" evidence="10">
    <location>
        <begin position="38"/>
        <end position="287"/>
    </location>
</feature>
<comment type="subcellular location">
    <subcellularLocation>
        <location evidence="3 10">Secreted</location>
    </subcellularLocation>
</comment>
<protein>
    <recommendedName>
        <fullName evidence="5 10">Pectate lyase</fullName>
        <ecNumber evidence="5 10">4.2.2.2</ecNumber>
    </recommendedName>
</protein>
<proteinExistence type="inferred from homology"/>
<dbReference type="InterPro" id="IPR004898">
    <property type="entry name" value="Pectate_lyase_PlyH/PlyE-like"/>
</dbReference>
<dbReference type="Pfam" id="PF03211">
    <property type="entry name" value="Pectate_lyase"/>
    <property type="match status" value="1"/>
</dbReference>
<organism evidence="11 12">
    <name type="scientific">Roseateles terrae</name>
    <dbReference type="NCBI Taxonomy" id="431060"/>
    <lineage>
        <taxon>Bacteria</taxon>
        <taxon>Pseudomonadati</taxon>
        <taxon>Pseudomonadota</taxon>
        <taxon>Betaproteobacteria</taxon>
        <taxon>Burkholderiales</taxon>
        <taxon>Sphaerotilaceae</taxon>
        <taxon>Roseateles</taxon>
    </lineage>
</organism>
<evidence type="ECO:0000256" key="1">
    <source>
        <dbReference type="ARBA" id="ARBA00000695"/>
    </source>
</evidence>
<keyword evidence="7 10" id="KW-0732">Signal</keyword>
<evidence type="ECO:0000256" key="8">
    <source>
        <dbReference type="ARBA" id="ARBA00022837"/>
    </source>
</evidence>
<name>A0ABR6GLH0_9BURK</name>
<evidence type="ECO:0000256" key="2">
    <source>
        <dbReference type="ARBA" id="ARBA00001913"/>
    </source>
</evidence>
<reference evidence="11 12" key="1">
    <citation type="submission" date="2020-08" db="EMBL/GenBank/DDBJ databases">
        <title>Genomic Encyclopedia of Type Strains, Phase III (KMG-III): the genomes of soil and plant-associated and newly described type strains.</title>
        <authorList>
            <person name="Whitman W."/>
        </authorList>
    </citation>
    <scope>NUCLEOTIDE SEQUENCE [LARGE SCALE GENOMIC DNA]</scope>
    <source>
        <strain evidence="11 12">CECT 7247</strain>
    </source>
</reference>
<comment type="cofactor">
    <cofactor evidence="2 10">
        <name>Ca(2+)</name>
        <dbReference type="ChEBI" id="CHEBI:29108"/>
    </cofactor>
</comment>
<comment type="caution">
    <text evidence="11">The sequence shown here is derived from an EMBL/GenBank/DDBJ whole genome shotgun (WGS) entry which is preliminary data.</text>
</comment>
<evidence type="ECO:0000256" key="3">
    <source>
        <dbReference type="ARBA" id="ARBA00004613"/>
    </source>
</evidence>
<comment type="similarity">
    <text evidence="4 10">Belongs to the polysaccharide lyase 3 family.</text>
</comment>
<evidence type="ECO:0000256" key="10">
    <source>
        <dbReference type="RuleBase" id="RU367009"/>
    </source>
</evidence>
<keyword evidence="12" id="KW-1185">Reference proteome</keyword>
<dbReference type="RefSeq" id="WP_221193664.1">
    <property type="nucleotide sequence ID" value="NZ_JACHXO010000001.1"/>
</dbReference>
<keyword evidence="6 10" id="KW-0964">Secreted</keyword>
<dbReference type="InterPro" id="IPR012334">
    <property type="entry name" value="Pectin_lyas_fold"/>
</dbReference>
<keyword evidence="8 10" id="KW-0106">Calcium</keyword>
<dbReference type="Gene3D" id="2.160.20.10">
    <property type="entry name" value="Single-stranded right-handed beta-helix, Pectin lyase-like"/>
    <property type="match status" value="1"/>
</dbReference>
<dbReference type="SUPFAM" id="SSF51126">
    <property type="entry name" value="Pectin lyase-like"/>
    <property type="match status" value="1"/>
</dbReference>
<evidence type="ECO:0000256" key="4">
    <source>
        <dbReference type="ARBA" id="ARBA00006463"/>
    </source>
</evidence>
<gene>
    <name evidence="11" type="ORF">FHS28_000325</name>
</gene>
<dbReference type="InterPro" id="IPR011050">
    <property type="entry name" value="Pectin_lyase_fold/virulence"/>
</dbReference>
<keyword evidence="9 10" id="KW-0456">Lyase</keyword>
<evidence type="ECO:0000256" key="9">
    <source>
        <dbReference type="ARBA" id="ARBA00023239"/>
    </source>
</evidence>
<dbReference type="EC" id="4.2.2.2" evidence="5 10"/>
<evidence type="ECO:0000256" key="5">
    <source>
        <dbReference type="ARBA" id="ARBA00012272"/>
    </source>
</evidence>
<evidence type="ECO:0000313" key="11">
    <source>
        <dbReference type="EMBL" id="MBB3192960.1"/>
    </source>
</evidence>
<feature type="signal peptide" evidence="10">
    <location>
        <begin position="1"/>
        <end position="37"/>
    </location>
</feature>
<dbReference type="PANTHER" id="PTHR33407">
    <property type="entry name" value="PECTATE LYASE F-RELATED"/>
    <property type="match status" value="1"/>
</dbReference>
<dbReference type="PANTHER" id="PTHR33407:SF9">
    <property type="entry name" value="PECTATE LYASE F-RELATED"/>
    <property type="match status" value="1"/>
</dbReference>
<evidence type="ECO:0000256" key="7">
    <source>
        <dbReference type="ARBA" id="ARBA00022729"/>
    </source>
</evidence>